<dbReference type="GO" id="GO:0003723">
    <property type="term" value="F:RNA binding"/>
    <property type="evidence" value="ECO:0007669"/>
    <property type="project" value="InterPro"/>
</dbReference>
<accession>A0A6N2SBK5</accession>
<comment type="subunit">
    <text evidence="4">Homodimer.</text>
</comment>
<dbReference type="Gene3D" id="3.30.70.580">
    <property type="entry name" value="Pseudouridine synthase I, catalytic domain, N-terminal subdomain"/>
    <property type="match status" value="1"/>
</dbReference>
<dbReference type="InterPro" id="IPR020103">
    <property type="entry name" value="PsdUridine_synth_cat_dom_sf"/>
</dbReference>
<comment type="similarity">
    <text evidence="1 4 5">Belongs to the tRNA pseudouridine synthase TruA family.</text>
</comment>
<sequence length="328" mass="36235">MGALSNSQLRIRLDLAYDGTFFHGWASQDGLRTVQGVLTQALSTILRRPVILTVAGRTDAGVHARHQVAHFDCASDAFQSLIRESDRPEDEEELNQACCRALLRRVNSLLGREYIEHMATTGIKVPRGTADARLSEVSVVSADFDARFAALERSYTYRLVPEGQLPLARRWDVYEVAQPLDIEAMNRAAQPLLGEHEFLAFCRPREGATTIRELRELRIVPEGGGTGVLECHVRADAFCHSMVRSLVGALIEVGRGAREEGWPAQLLEKASRQEAAPIAPAHGLTLESVSYPDEAEWSDQVHRARRMRGFAFDGSPEEWAMGGNCCAG</sequence>
<dbReference type="InterPro" id="IPR020094">
    <property type="entry name" value="TruA/RsuA/RluB/E/F_N"/>
</dbReference>
<dbReference type="HAMAP" id="MF_00171">
    <property type="entry name" value="TruA"/>
    <property type="match status" value="1"/>
</dbReference>
<dbReference type="GO" id="GO:0160147">
    <property type="term" value="F:tRNA pseudouridine(38-40) synthase activity"/>
    <property type="evidence" value="ECO:0007669"/>
    <property type="project" value="UniProtKB-EC"/>
</dbReference>
<dbReference type="NCBIfam" id="TIGR00071">
    <property type="entry name" value="hisT_truA"/>
    <property type="match status" value="1"/>
</dbReference>
<dbReference type="GO" id="GO:0031119">
    <property type="term" value="P:tRNA pseudouridine synthesis"/>
    <property type="evidence" value="ECO:0007669"/>
    <property type="project" value="UniProtKB-UniRule"/>
</dbReference>
<keyword evidence="2 4" id="KW-0819">tRNA processing</keyword>
<evidence type="ECO:0000256" key="5">
    <source>
        <dbReference type="RuleBase" id="RU003792"/>
    </source>
</evidence>
<proteinExistence type="inferred from homology"/>
<keyword evidence="3 4" id="KW-0413">Isomerase</keyword>
<dbReference type="Pfam" id="PF01416">
    <property type="entry name" value="PseudoU_synth_1"/>
    <property type="match status" value="1"/>
</dbReference>
<dbReference type="CDD" id="cd02570">
    <property type="entry name" value="PseudoU_synth_EcTruA"/>
    <property type="match status" value="1"/>
</dbReference>
<dbReference type="PANTHER" id="PTHR11142:SF0">
    <property type="entry name" value="TRNA PSEUDOURIDINE SYNTHASE-LIKE 1"/>
    <property type="match status" value="1"/>
</dbReference>
<evidence type="ECO:0000259" key="6">
    <source>
        <dbReference type="Pfam" id="PF01416"/>
    </source>
</evidence>
<name>A0A6N2SBK5_9ACTO</name>
<dbReference type="PANTHER" id="PTHR11142">
    <property type="entry name" value="PSEUDOURIDYLATE SYNTHASE"/>
    <property type="match status" value="1"/>
</dbReference>
<feature type="domain" description="Pseudouridine synthase I TruA alpha/beta" evidence="6">
    <location>
        <begin position="188"/>
        <end position="292"/>
    </location>
</feature>
<dbReference type="InterPro" id="IPR001406">
    <property type="entry name" value="PsdUridine_synth_TruA"/>
</dbReference>
<organism evidence="7">
    <name type="scientific">Schaalia odontolytica</name>
    <dbReference type="NCBI Taxonomy" id="1660"/>
    <lineage>
        <taxon>Bacteria</taxon>
        <taxon>Bacillati</taxon>
        <taxon>Actinomycetota</taxon>
        <taxon>Actinomycetes</taxon>
        <taxon>Actinomycetales</taxon>
        <taxon>Actinomycetaceae</taxon>
        <taxon>Schaalia</taxon>
    </lineage>
</organism>
<comment type="caution">
    <text evidence="4">Lacks conserved residue(s) required for the propagation of feature annotation.</text>
</comment>
<dbReference type="SUPFAM" id="SSF55120">
    <property type="entry name" value="Pseudouridine synthase"/>
    <property type="match status" value="1"/>
</dbReference>
<dbReference type="Gene3D" id="3.30.70.660">
    <property type="entry name" value="Pseudouridine synthase I, catalytic domain, C-terminal subdomain"/>
    <property type="match status" value="1"/>
</dbReference>
<protein>
    <recommendedName>
        <fullName evidence="4">tRNA pseudouridine synthase A</fullName>
        <ecNumber evidence="4">5.4.99.12</ecNumber>
    </recommendedName>
    <alternativeName>
        <fullName evidence="4">tRNA pseudouridine(38-40) synthase</fullName>
    </alternativeName>
    <alternativeName>
        <fullName evidence="4">tRNA pseudouridylate synthase I</fullName>
    </alternativeName>
    <alternativeName>
        <fullName evidence="4">tRNA-uridine isomerase I</fullName>
    </alternativeName>
</protein>
<comment type="catalytic activity">
    <reaction evidence="4 5">
        <text>uridine(38/39/40) in tRNA = pseudouridine(38/39/40) in tRNA</text>
        <dbReference type="Rhea" id="RHEA:22376"/>
        <dbReference type="Rhea" id="RHEA-COMP:10085"/>
        <dbReference type="Rhea" id="RHEA-COMP:10087"/>
        <dbReference type="ChEBI" id="CHEBI:65314"/>
        <dbReference type="ChEBI" id="CHEBI:65315"/>
        <dbReference type="EC" id="5.4.99.12"/>
    </reaction>
</comment>
<evidence type="ECO:0000256" key="1">
    <source>
        <dbReference type="ARBA" id="ARBA00009375"/>
    </source>
</evidence>
<dbReference type="InterPro" id="IPR020097">
    <property type="entry name" value="PsdUridine_synth_TruA_a/b_dom"/>
</dbReference>
<evidence type="ECO:0000313" key="7">
    <source>
        <dbReference type="EMBL" id="VYS90983.1"/>
    </source>
</evidence>
<feature type="active site" description="Nucleophile" evidence="4">
    <location>
        <position position="59"/>
    </location>
</feature>
<dbReference type="InterPro" id="IPR020095">
    <property type="entry name" value="PsdUridine_synth_TruA_C"/>
</dbReference>
<gene>
    <name evidence="4 7" type="primary">truA</name>
    <name evidence="7" type="ORF">AOLFYP35_00796</name>
</gene>
<feature type="binding site" evidence="4">
    <location>
        <position position="155"/>
    </location>
    <ligand>
        <name>substrate</name>
    </ligand>
</feature>
<evidence type="ECO:0000256" key="4">
    <source>
        <dbReference type="HAMAP-Rule" id="MF_00171"/>
    </source>
</evidence>
<comment type="function">
    <text evidence="4">Formation of pseudouridine at positions 38, 39 and 40 in the anticodon stem and loop of transfer RNAs.</text>
</comment>
<reference evidence="7" key="1">
    <citation type="submission" date="2019-11" db="EMBL/GenBank/DDBJ databases">
        <authorList>
            <person name="Feng L."/>
        </authorList>
    </citation>
    <scope>NUCLEOTIDE SEQUENCE</scope>
    <source>
        <strain evidence="7">AodontolyticusLFYP35</strain>
    </source>
</reference>
<evidence type="ECO:0000256" key="2">
    <source>
        <dbReference type="ARBA" id="ARBA00022694"/>
    </source>
</evidence>
<dbReference type="EC" id="5.4.99.12" evidence="4"/>
<evidence type="ECO:0000256" key="3">
    <source>
        <dbReference type="ARBA" id="ARBA00023235"/>
    </source>
</evidence>
<dbReference type="EMBL" id="CACRSM010000002">
    <property type="protein sequence ID" value="VYS90983.1"/>
    <property type="molecule type" value="Genomic_DNA"/>
</dbReference>
<dbReference type="AlphaFoldDB" id="A0A6N2SBK5"/>